<keyword evidence="3" id="KW-1185">Reference proteome</keyword>
<dbReference type="Pfam" id="PF18885">
    <property type="entry name" value="DUF5648"/>
    <property type="match status" value="1"/>
</dbReference>
<name>A0A9X1T434_9ACTN</name>
<sequence length="184" mass="21039">MSLARRSLLGLPSARGGLSSTGADHLYTTNLAEKRTAIVRGYRDETEATSPIYVFPRPLLHAGVHAVPLHRLYHPQAQDHLYTTDPVEVRRSIQRLGYRDELRFDSLWVLPGGRTPDSVRLLRLWHPERQDHLYTTDQAEADHAVQQLGYRRRPFAPRPEPDVLIAPSLAEGITAVRLHRLYRE</sequence>
<proteinExistence type="predicted"/>
<protein>
    <recommendedName>
        <fullName evidence="1">DUF5648 domain-containing protein</fullName>
    </recommendedName>
</protein>
<reference evidence="2" key="1">
    <citation type="submission" date="2021-11" db="EMBL/GenBank/DDBJ databases">
        <title>Streptomyces corallinus and Kineosporia corallina sp. nov., two new coral-derived marine actinobacteria.</title>
        <authorList>
            <person name="Buangrab K."/>
            <person name="Sutthacheep M."/>
            <person name="Yeemin T."/>
            <person name="Harunari E."/>
            <person name="Igarashi Y."/>
            <person name="Sripreechasak P."/>
            <person name="Kanchanasin P."/>
            <person name="Tanasupawat S."/>
            <person name="Phongsopitanun W."/>
        </authorList>
    </citation>
    <scope>NUCLEOTIDE SEQUENCE</scope>
    <source>
        <strain evidence="2">JCM 31032</strain>
    </source>
</reference>
<dbReference type="AlphaFoldDB" id="A0A9X1T434"/>
<feature type="domain" description="DUF5648" evidence="1">
    <location>
        <begin position="22"/>
        <end position="152"/>
    </location>
</feature>
<organism evidence="2 3">
    <name type="scientific">Kineosporia babensis</name>
    <dbReference type="NCBI Taxonomy" id="499548"/>
    <lineage>
        <taxon>Bacteria</taxon>
        <taxon>Bacillati</taxon>
        <taxon>Actinomycetota</taxon>
        <taxon>Actinomycetes</taxon>
        <taxon>Kineosporiales</taxon>
        <taxon>Kineosporiaceae</taxon>
        <taxon>Kineosporia</taxon>
    </lineage>
</organism>
<dbReference type="Proteomes" id="UP001138997">
    <property type="component" value="Unassembled WGS sequence"/>
</dbReference>
<dbReference type="InterPro" id="IPR043708">
    <property type="entry name" value="DUF5648"/>
</dbReference>
<gene>
    <name evidence="2" type="ORF">LR394_35940</name>
</gene>
<dbReference type="RefSeq" id="WP_231449155.1">
    <property type="nucleotide sequence ID" value="NZ_JAJOMB010000028.1"/>
</dbReference>
<comment type="caution">
    <text evidence="2">The sequence shown here is derived from an EMBL/GenBank/DDBJ whole genome shotgun (WGS) entry which is preliminary data.</text>
</comment>
<dbReference type="EMBL" id="JAJOMB010000028">
    <property type="protein sequence ID" value="MCD5316303.1"/>
    <property type="molecule type" value="Genomic_DNA"/>
</dbReference>
<evidence type="ECO:0000313" key="2">
    <source>
        <dbReference type="EMBL" id="MCD5316303.1"/>
    </source>
</evidence>
<accession>A0A9X1T434</accession>
<evidence type="ECO:0000313" key="3">
    <source>
        <dbReference type="Proteomes" id="UP001138997"/>
    </source>
</evidence>
<evidence type="ECO:0000259" key="1">
    <source>
        <dbReference type="Pfam" id="PF18885"/>
    </source>
</evidence>